<dbReference type="HOGENOM" id="CLU_3348571_0_0_6"/>
<dbReference type="KEGG" id="swp:swp_2834"/>
<dbReference type="EMBL" id="CP000472">
    <property type="protein sequence ID" value="ACJ29560.1"/>
    <property type="molecule type" value="Genomic_DNA"/>
</dbReference>
<gene>
    <name evidence="1" type="ordered locus">swp_2834</name>
</gene>
<reference evidence="1 2" key="1">
    <citation type="journal article" date="2008" name="PLoS ONE">
        <title>Environmental adaptation: genomic analysis of the piezotolerant and psychrotolerant deep-sea iron reducing bacterium Shewanella piezotolerans WP3.</title>
        <authorList>
            <person name="Wang F."/>
            <person name="Wang J."/>
            <person name="Jian H."/>
            <person name="Zhang B."/>
            <person name="Li S."/>
            <person name="Wang F."/>
            <person name="Zeng X."/>
            <person name="Gao L."/>
            <person name="Bartlett D.H."/>
            <person name="Yu J."/>
            <person name="Hu S."/>
            <person name="Xiao X."/>
        </authorList>
    </citation>
    <scope>NUCLEOTIDE SEQUENCE [LARGE SCALE GENOMIC DNA]</scope>
    <source>
        <strain evidence="2">WP3 / JCM 13877</strain>
    </source>
</reference>
<accession>B8CPI5</accession>
<dbReference type="Proteomes" id="UP000000753">
    <property type="component" value="Chromosome"/>
</dbReference>
<name>B8CPI5_SHEPW</name>
<keyword evidence="2" id="KW-1185">Reference proteome</keyword>
<dbReference type="AlphaFoldDB" id="B8CPI5"/>
<evidence type="ECO:0000313" key="1">
    <source>
        <dbReference type="EMBL" id="ACJ29560.1"/>
    </source>
</evidence>
<proteinExistence type="predicted"/>
<sequence length="37" mass="4011">MHEGSGTAASQNPSALRLELIAESEIQRIESHFCLLA</sequence>
<protein>
    <submittedName>
        <fullName evidence="1">Uncharacterized protein</fullName>
    </submittedName>
</protein>
<evidence type="ECO:0000313" key="2">
    <source>
        <dbReference type="Proteomes" id="UP000000753"/>
    </source>
</evidence>
<organism evidence="1 2">
    <name type="scientific">Shewanella piezotolerans (strain WP3 / JCM 13877)</name>
    <dbReference type="NCBI Taxonomy" id="225849"/>
    <lineage>
        <taxon>Bacteria</taxon>
        <taxon>Pseudomonadati</taxon>
        <taxon>Pseudomonadota</taxon>
        <taxon>Gammaproteobacteria</taxon>
        <taxon>Alteromonadales</taxon>
        <taxon>Shewanellaceae</taxon>
        <taxon>Shewanella</taxon>
    </lineage>
</organism>